<reference evidence="10" key="1">
    <citation type="submission" date="2016-10" db="EMBL/GenBank/DDBJ databases">
        <authorList>
            <person name="Varghese N."/>
            <person name="Submissions S."/>
        </authorList>
    </citation>
    <scope>NUCLEOTIDE SEQUENCE [LARGE SCALE GENOMIC DNA]</scope>
    <source>
        <strain evidence="10">IBRC-M10078</strain>
    </source>
</reference>
<dbReference type="Gene3D" id="1.10.3720.10">
    <property type="entry name" value="MetI-like"/>
    <property type="match status" value="1"/>
</dbReference>
<keyword evidence="4 7" id="KW-0812">Transmembrane</keyword>
<evidence type="ECO:0000256" key="4">
    <source>
        <dbReference type="ARBA" id="ARBA00022692"/>
    </source>
</evidence>
<dbReference type="PANTHER" id="PTHR43744">
    <property type="entry name" value="ABC TRANSPORTER PERMEASE PROTEIN MG189-RELATED-RELATED"/>
    <property type="match status" value="1"/>
</dbReference>
<evidence type="ECO:0000256" key="3">
    <source>
        <dbReference type="ARBA" id="ARBA00022475"/>
    </source>
</evidence>
<evidence type="ECO:0000256" key="2">
    <source>
        <dbReference type="ARBA" id="ARBA00022448"/>
    </source>
</evidence>
<dbReference type="InterPro" id="IPR000515">
    <property type="entry name" value="MetI-like"/>
</dbReference>
<dbReference type="Pfam" id="PF00528">
    <property type="entry name" value="BPD_transp_1"/>
    <property type="match status" value="1"/>
</dbReference>
<feature type="transmembrane region" description="Helical" evidence="7">
    <location>
        <begin position="162"/>
        <end position="181"/>
    </location>
</feature>
<evidence type="ECO:0000313" key="10">
    <source>
        <dbReference type="Proteomes" id="UP000199159"/>
    </source>
</evidence>
<dbReference type="PANTHER" id="PTHR43744:SF6">
    <property type="entry name" value="ABC TRANSPORTER PERMEASE PROTEIN YESQ-RELATED"/>
    <property type="match status" value="1"/>
</dbReference>
<dbReference type="GO" id="GO:0055085">
    <property type="term" value="P:transmembrane transport"/>
    <property type="evidence" value="ECO:0007669"/>
    <property type="project" value="InterPro"/>
</dbReference>
<evidence type="ECO:0000256" key="1">
    <source>
        <dbReference type="ARBA" id="ARBA00004651"/>
    </source>
</evidence>
<feature type="transmembrane region" description="Helical" evidence="7">
    <location>
        <begin position="261"/>
        <end position="282"/>
    </location>
</feature>
<organism evidence="9 10">
    <name type="scientific">Litchfieldia salsa</name>
    <dbReference type="NCBI Taxonomy" id="930152"/>
    <lineage>
        <taxon>Bacteria</taxon>
        <taxon>Bacillati</taxon>
        <taxon>Bacillota</taxon>
        <taxon>Bacilli</taxon>
        <taxon>Bacillales</taxon>
        <taxon>Bacillaceae</taxon>
        <taxon>Litchfieldia</taxon>
    </lineage>
</organism>
<feature type="domain" description="ABC transmembrane type-1" evidence="8">
    <location>
        <begin position="91"/>
        <end position="282"/>
    </location>
</feature>
<evidence type="ECO:0000259" key="8">
    <source>
        <dbReference type="PROSITE" id="PS50928"/>
    </source>
</evidence>
<sequence length="297" mass="33584">MQSETKVKPISNPKGLHVPKMKKPRWWIYHLLVGGFAVLMLYPVIWLLMSSFKPSESIFVTAQSLIPDPWILSNYVKGWEGIGGNTFGVFIKNTVVLVFFTMVGQVISSAFIAFGFARLSFFGKGFWFALMMVTLMLPYEVVMIPQYIIFAKLGWLDSIKPIAIPAYFGHPFFIFLLVQFIKTIPRELDEAATIDGCGTFKIFYKIILPLIKPALATAAIFSFYWTWDNLLGPVLYLNSPDKYTVSMALNMFLSNETVSNWGAMFAMSIVTLIPVFVIFFLFQRHVVEGISTSGLKG</sequence>
<protein>
    <submittedName>
        <fullName evidence="9">Carbohydrate ABC transporter membrane protein 2, CUT1 family</fullName>
    </submittedName>
</protein>
<gene>
    <name evidence="9" type="ORF">SAMN05216565_101583</name>
</gene>
<dbReference type="InterPro" id="IPR035906">
    <property type="entry name" value="MetI-like_sf"/>
</dbReference>
<dbReference type="Proteomes" id="UP000199159">
    <property type="component" value="Unassembled WGS sequence"/>
</dbReference>
<feature type="transmembrane region" description="Helical" evidence="7">
    <location>
        <begin position="26"/>
        <end position="49"/>
    </location>
</feature>
<feature type="transmembrane region" description="Helical" evidence="7">
    <location>
        <begin position="126"/>
        <end position="150"/>
    </location>
</feature>
<keyword evidence="6 7" id="KW-0472">Membrane</keyword>
<feature type="transmembrane region" description="Helical" evidence="7">
    <location>
        <begin position="202"/>
        <end position="227"/>
    </location>
</feature>
<keyword evidence="3" id="KW-1003">Cell membrane</keyword>
<evidence type="ECO:0000256" key="5">
    <source>
        <dbReference type="ARBA" id="ARBA00022989"/>
    </source>
</evidence>
<feature type="transmembrane region" description="Helical" evidence="7">
    <location>
        <begin position="95"/>
        <end position="114"/>
    </location>
</feature>
<dbReference type="SUPFAM" id="SSF161098">
    <property type="entry name" value="MetI-like"/>
    <property type="match status" value="1"/>
</dbReference>
<dbReference type="STRING" id="930152.SAMN05216565_101583"/>
<dbReference type="PROSITE" id="PS50928">
    <property type="entry name" value="ABC_TM1"/>
    <property type="match status" value="1"/>
</dbReference>
<evidence type="ECO:0000313" key="9">
    <source>
        <dbReference type="EMBL" id="SDP11948.1"/>
    </source>
</evidence>
<keyword evidence="5 7" id="KW-1133">Transmembrane helix</keyword>
<keyword evidence="10" id="KW-1185">Reference proteome</keyword>
<dbReference type="CDD" id="cd06261">
    <property type="entry name" value="TM_PBP2"/>
    <property type="match status" value="1"/>
</dbReference>
<evidence type="ECO:0000256" key="7">
    <source>
        <dbReference type="RuleBase" id="RU363032"/>
    </source>
</evidence>
<evidence type="ECO:0000256" key="6">
    <source>
        <dbReference type="ARBA" id="ARBA00023136"/>
    </source>
</evidence>
<accession>A0A1H0Q5J9</accession>
<comment type="similarity">
    <text evidence="7">Belongs to the binding-protein-dependent transport system permease family.</text>
</comment>
<proteinExistence type="inferred from homology"/>
<dbReference type="EMBL" id="FNJU01000001">
    <property type="protein sequence ID" value="SDP11948.1"/>
    <property type="molecule type" value="Genomic_DNA"/>
</dbReference>
<dbReference type="GO" id="GO:0005886">
    <property type="term" value="C:plasma membrane"/>
    <property type="evidence" value="ECO:0007669"/>
    <property type="project" value="UniProtKB-SubCell"/>
</dbReference>
<keyword evidence="2 7" id="KW-0813">Transport</keyword>
<dbReference type="AlphaFoldDB" id="A0A1H0Q5J9"/>
<name>A0A1H0Q5J9_9BACI</name>
<comment type="subcellular location">
    <subcellularLocation>
        <location evidence="1 7">Cell membrane</location>
        <topology evidence="1 7">Multi-pass membrane protein</topology>
    </subcellularLocation>
</comment>